<name>A0A7W7R7S3_KITKI</name>
<sequence length="140" mass="14546">MTKIVEGTGAGNGAGASAGVTRRGLDQDGLIVREGALSKVPTEFAPVVEAARAGIAAAFGPERLDSAYLYGSIPRGTAVPGRSDLDLLLALHHRPTAADRSDADALQAELDARFEQINGAGILLFDADTLLSELERYDLG</sequence>
<comment type="caution">
    <text evidence="1">The sequence shown here is derived from an EMBL/GenBank/DDBJ whole genome shotgun (WGS) entry which is preliminary data.</text>
</comment>
<dbReference type="GO" id="GO:0016740">
    <property type="term" value="F:transferase activity"/>
    <property type="evidence" value="ECO:0007669"/>
    <property type="project" value="UniProtKB-KW"/>
</dbReference>
<dbReference type="InterPro" id="IPR043519">
    <property type="entry name" value="NT_sf"/>
</dbReference>
<proteinExistence type="predicted"/>
<dbReference type="Proteomes" id="UP000540506">
    <property type="component" value="Unassembled WGS sequence"/>
</dbReference>
<dbReference type="AlphaFoldDB" id="A0A7W7R7S3"/>
<dbReference type="Gene3D" id="3.30.460.10">
    <property type="entry name" value="Beta Polymerase, domain 2"/>
    <property type="match status" value="1"/>
</dbReference>
<organism evidence="1 2">
    <name type="scientific">Kitasatospora kifunensis</name>
    <name type="common">Streptomyces kifunensis</name>
    <dbReference type="NCBI Taxonomy" id="58351"/>
    <lineage>
        <taxon>Bacteria</taxon>
        <taxon>Bacillati</taxon>
        <taxon>Actinomycetota</taxon>
        <taxon>Actinomycetes</taxon>
        <taxon>Kitasatosporales</taxon>
        <taxon>Streptomycetaceae</taxon>
        <taxon>Kitasatospora</taxon>
    </lineage>
</organism>
<dbReference type="SUPFAM" id="SSF81301">
    <property type="entry name" value="Nucleotidyltransferase"/>
    <property type="match status" value="1"/>
</dbReference>
<keyword evidence="2" id="KW-1185">Reference proteome</keyword>
<accession>A0A7W7R7S3</accession>
<protein>
    <submittedName>
        <fullName evidence="1">Putative nucleotidyltransferase</fullName>
    </submittedName>
</protein>
<dbReference type="EMBL" id="JACHJV010000001">
    <property type="protein sequence ID" value="MBB4926441.1"/>
    <property type="molecule type" value="Genomic_DNA"/>
</dbReference>
<evidence type="ECO:0000313" key="2">
    <source>
        <dbReference type="Proteomes" id="UP000540506"/>
    </source>
</evidence>
<evidence type="ECO:0000313" key="1">
    <source>
        <dbReference type="EMBL" id="MBB4926441.1"/>
    </source>
</evidence>
<reference evidence="1 2" key="1">
    <citation type="submission" date="2020-08" db="EMBL/GenBank/DDBJ databases">
        <title>Sequencing the genomes of 1000 actinobacteria strains.</title>
        <authorList>
            <person name="Klenk H.-P."/>
        </authorList>
    </citation>
    <scope>NUCLEOTIDE SEQUENCE [LARGE SCALE GENOMIC DNA]</scope>
    <source>
        <strain evidence="1 2">DSM 41654</strain>
    </source>
</reference>
<gene>
    <name evidence="1" type="ORF">FHR34_005434</name>
</gene>
<keyword evidence="1" id="KW-0808">Transferase</keyword>